<accession>A0A852T304</accession>
<dbReference type="Pfam" id="PF20473">
    <property type="entry name" value="MmeI_Mtase"/>
    <property type="match status" value="1"/>
</dbReference>
<dbReference type="InterPro" id="IPR002052">
    <property type="entry name" value="DNA_methylase_N6_adenine_CS"/>
</dbReference>
<dbReference type="Proteomes" id="UP000589620">
    <property type="component" value="Unassembled WGS sequence"/>
</dbReference>
<dbReference type="PRINTS" id="PR00507">
    <property type="entry name" value="N12N6MTFRASE"/>
</dbReference>
<dbReference type="RefSeq" id="WP_179457248.1">
    <property type="nucleotide sequence ID" value="NZ_BAAAPX010000001.1"/>
</dbReference>
<feature type="domain" description="MmeI-like target recognition" evidence="6">
    <location>
        <begin position="627"/>
        <end position="827"/>
    </location>
</feature>
<organism evidence="9 10">
    <name type="scientific">Leifsonia soli</name>
    <dbReference type="NCBI Taxonomy" id="582665"/>
    <lineage>
        <taxon>Bacteria</taxon>
        <taxon>Bacillati</taxon>
        <taxon>Actinomycetota</taxon>
        <taxon>Actinomycetes</taxon>
        <taxon>Micrococcales</taxon>
        <taxon>Microbacteriaceae</taxon>
        <taxon>Leifsonia</taxon>
    </lineage>
</organism>
<evidence type="ECO:0000259" key="7">
    <source>
        <dbReference type="Pfam" id="PF20467"/>
    </source>
</evidence>
<sequence>MESAVLLRLVDRREFRDLFVDHLGWSNPDQAELTVEVEDGMHRLSQVAGYKGLRVWFHDGLPTRSIQRQIDQAVGEQNLERLVIFADEHNQAWRWPRRAEMGGANAKLVLHERRVGDSDSRLVRQLDAIAIGFNEELTLVDLLGRMRAAFDHEAETTAAQAARLMRALYGELEAAGWDQHNSTLLLARLLFLFFADDSGMWKSSGRPDKFQAFLIDHTTVETLPADLSELFEALSHERRRPDLPAVIHDFRYVNGGLFTEELAMGPLTEAFRTELIDAGDFDWSVISPAVFGSMFQTVKTRSERRGGGEHYTTETNILRTINPLFMDDLRHRLERAWNDRGQLTRLHNDLAKVRVLDPACGCGNFLIVAYRELRALELDLLLRQRELDFLDKGRDYAQLSFDVTGDLKVTLDHFYGIEIEEWPARIAETAMLLVDHLANQRMAEDFGLAPDRLPIRIAPKIHLGSALTVDWNAVVPAEELSFIVGNPPFYGSRKMNAVQKAELRAVAHGIREAGFLDFVAAWYLLAARMMALNPKIRAALVSTNSIAQGEQPAILWRPLYRAGIHIDFAHQTFDWQNEAPDQAAVDCIIVGFSAQDVRPKRLFSYASSSSEPTESEADTISPYLLSGSEYVVGNRQSQISGRKEMVFGNMAADDGNLILSVEQRDRLVDEYPETAEWLLPFYGSREYINGKLRYCLWLENVDPTRWQQVPEIVARVEANFATRSDSARPQLARTPHLFAQITQRPSSSFLLVPRTSSERRAYVPMGFFEAGVIASDGCLVVPDASVIDFALMTSEMHMDWMRTIGGRLESRYRYSKDVVYNNFVFPTVGDEQAVVLADLGGSVLQARASHADRTLAWMYDAATMPGALRQAHLELDRYVESLYRPQGFSGQSERVAYLLGLNQRMEAGLLLDAMSGSRKVREPR</sequence>
<name>A0A852T304_9MICO</name>
<feature type="domain" description="MmeI-like DNA-methyltransferase" evidence="8">
    <location>
        <begin position="334"/>
        <end position="603"/>
    </location>
</feature>
<keyword evidence="3" id="KW-0808">Transferase</keyword>
<evidence type="ECO:0000313" key="10">
    <source>
        <dbReference type="Proteomes" id="UP000589620"/>
    </source>
</evidence>
<dbReference type="InterPro" id="IPR046820">
    <property type="entry name" value="MmeI_TRD"/>
</dbReference>
<dbReference type="Gene3D" id="3.40.50.150">
    <property type="entry name" value="Vaccinia Virus protein VP39"/>
    <property type="match status" value="1"/>
</dbReference>
<dbReference type="EMBL" id="JACCBJ010000001">
    <property type="protein sequence ID" value="NYD75255.1"/>
    <property type="molecule type" value="Genomic_DNA"/>
</dbReference>
<dbReference type="PANTHER" id="PTHR33841">
    <property type="entry name" value="DNA METHYLTRANSFERASE YEEA-RELATED"/>
    <property type="match status" value="1"/>
</dbReference>
<dbReference type="InterPro" id="IPR050953">
    <property type="entry name" value="N4_N6_ade-DNA_methylase"/>
</dbReference>
<evidence type="ECO:0000259" key="6">
    <source>
        <dbReference type="Pfam" id="PF20466"/>
    </source>
</evidence>
<comment type="caution">
    <text evidence="9">The sequence shown here is derived from an EMBL/GenBank/DDBJ whole genome shotgun (WGS) entry which is preliminary data.</text>
</comment>
<dbReference type="PROSITE" id="PS00092">
    <property type="entry name" value="N6_MTASE"/>
    <property type="match status" value="1"/>
</dbReference>
<gene>
    <name evidence="9" type="ORF">BJ963_002774</name>
</gene>
<feature type="domain" description="MmeI-like C-terminal" evidence="7">
    <location>
        <begin position="838"/>
        <end position="909"/>
    </location>
</feature>
<dbReference type="SUPFAM" id="SSF53335">
    <property type="entry name" value="S-adenosyl-L-methionine-dependent methyltransferases"/>
    <property type="match status" value="1"/>
</dbReference>
<proteinExistence type="predicted"/>
<dbReference type="InterPro" id="IPR046819">
    <property type="entry name" value="MmeI_hel"/>
</dbReference>
<dbReference type="InterPro" id="IPR046818">
    <property type="entry name" value="MmeI_C"/>
</dbReference>
<keyword evidence="2" id="KW-0489">Methyltransferase</keyword>
<evidence type="ECO:0000256" key="3">
    <source>
        <dbReference type="ARBA" id="ARBA00022679"/>
    </source>
</evidence>
<evidence type="ECO:0000259" key="5">
    <source>
        <dbReference type="Pfam" id="PF20465"/>
    </source>
</evidence>
<dbReference type="GO" id="GO:0003676">
    <property type="term" value="F:nucleic acid binding"/>
    <property type="evidence" value="ECO:0007669"/>
    <property type="project" value="InterPro"/>
</dbReference>
<dbReference type="Pfam" id="PF20466">
    <property type="entry name" value="MmeI_TRD"/>
    <property type="match status" value="1"/>
</dbReference>
<evidence type="ECO:0000259" key="8">
    <source>
        <dbReference type="Pfam" id="PF20473"/>
    </source>
</evidence>
<protein>
    <recommendedName>
        <fullName evidence="1">site-specific DNA-methyltransferase (adenine-specific)</fullName>
        <ecNumber evidence="1">2.1.1.72</ecNumber>
    </recommendedName>
</protein>
<dbReference type="EC" id="2.1.1.72" evidence="1"/>
<dbReference type="GO" id="GO:0009007">
    <property type="term" value="F:site-specific DNA-methyltransferase (adenine-specific) activity"/>
    <property type="evidence" value="ECO:0007669"/>
    <property type="project" value="UniProtKB-EC"/>
</dbReference>
<reference evidence="9 10" key="1">
    <citation type="submission" date="2020-07" db="EMBL/GenBank/DDBJ databases">
        <title>Sequencing the genomes of 1000 actinobacteria strains.</title>
        <authorList>
            <person name="Klenk H.-P."/>
        </authorList>
    </citation>
    <scope>NUCLEOTIDE SEQUENCE [LARGE SCALE GENOMIC DNA]</scope>
    <source>
        <strain evidence="9 10">DSM 23871</strain>
    </source>
</reference>
<evidence type="ECO:0000256" key="1">
    <source>
        <dbReference type="ARBA" id="ARBA00011900"/>
    </source>
</evidence>
<dbReference type="InterPro" id="IPR046816">
    <property type="entry name" value="MmeI_Mtase"/>
</dbReference>
<dbReference type="GO" id="GO:0032259">
    <property type="term" value="P:methylation"/>
    <property type="evidence" value="ECO:0007669"/>
    <property type="project" value="UniProtKB-KW"/>
</dbReference>
<dbReference type="AlphaFoldDB" id="A0A852T304"/>
<comment type="catalytic activity">
    <reaction evidence="4">
        <text>a 2'-deoxyadenosine in DNA + S-adenosyl-L-methionine = an N(6)-methyl-2'-deoxyadenosine in DNA + S-adenosyl-L-homocysteine + H(+)</text>
        <dbReference type="Rhea" id="RHEA:15197"/>
        <dbReference type="Rhea" id="RHEA-COMP:12418"/>
        <dbReference type="Rhea" id="RHEA-COMP:12419"/>
        <dbReference type="ChEBI" id="CHEBI:15378"/>
        <dbReference type="ChEBI" id="CHEBI:57856"/>
        <dbReference type="ChEBI" id="CHEBI:59789"/>
        <dbReference type="ChEBI" id="CHEBI:90615"/>
        <dbReference type="ChEBI" id="CHEBI:90616"/>
        <dbReference type="EC" id="2.1.1.72"/>
    </reaction>
</comment>
<dbReference type="Pfam" id="PF20467">
    <property type="entry name" value="MmeI_C"/>
    <property type="match status" value="1"/>
</dbReference>
<evidence type="ECO:0000256" key="2">
    <source>
        <dbReference type="ARBA" id="ARBA00022603"/>
    </source>
</evidence>
<evidence type="ECO:0000256" key="4">
    <source>
        <dbReference type="ARBA" id="ARBA00047942"/>
    </source>
</evidence>
<evidence type="ECO:0000313" key="9">
    <source>
        <dbReference type="EMBL" id="NYD75255.1"/>
    </source>
</evidence>
<feature type="domain" description="MmeI-like helicase spacer" evidence="5">
    <location>
        <begin position="183"/>
        <end position="258"/>
    </location>
</feature>
<dbReference type="PANTHER" id="PTHR33841:SF1">
    <property type="entry name" value="DNA METHYLTRANSFERASE A"/>
    <property type="match status" value="1"/>
</dbReference>
<dbReference type="Pfam" id="PF20465">
    <property type="entry name" value="MmeI_hel"/>
    <property type="match status" value="1"/>
</dbReference>
<dbReference type="InterPro" id="IPR029063">
    <property type="entry name" value="SAM-dependent_MTases_sf"/>
</dbReference>
<keyword evidence="10" id="KW-1185">Reference proteome</keyword>